<dbReference type="Proteomes" id="UP001242010">
    <property type="component" value="Chromosome"/>
</dbReference>
<evidence type="ECO:0000313" key="3">
    <source>
        <dbReference type="Proteomes" id="UP001242010"/>
    </source>
</evidence>
<dbReference type="RefSeq" id="WP_286354154.1">
    <property type="nucleotide sequence ID" value="NZ_AP027079.1"/>
</dbReference>
<name>A0ABN6V0N2_9BACT</name>
<reference evidence="3" key="1">
    <citation type="journal article" date="2023" name="Int. J. Syst. Evol. Microbiol.">
        <title>Mesoterricola silvestris gen. nov., sp. nov., Mesoterricola sediminis sp. nov., Geothrix oryzae sp. nov., Geothrix edaphica sp. nov., Geothrix rubra sp. nov., and Geothrix limicola sp. nov., six novel members of Acidobacteriota isolated from soils.</title>
        <authorList>
            <person name="Itoh H."/>
            <person name="Sugisawa Y."/>
            <person name="Mise K."/>
            <person name="Xu Z."/>
            <person name="Kuniyasu M."/>
            <person name="Ushijima N."/>
            <person name="Kawano K."/>
            <person name="Kobayashi E."/>
            <person name="Shiratori Y."/>
            <person name="Masuda Y."/>
            <person name="Senoo K."/>
        </authorList>
    </citation>
    <scope>NUCLEOTIDE SEQUENCE [LARGE SCALE GENOMIC DNA]</scope>
    <source>
        <strain evidence="3">Red222</strain>
    </source>
</reference>
<organism evidence="2 3">
    <name type="scientific">Geothrix oryzae</name>
    <dbReference type="NCBI Taxonomy" id="2927975"/>
    <lineage>
        <taxon>Bacteria</taxon>
        <taxon>Pseudomonadati</taxon>
        <taxon>Acidobacteriota</taxon>
        <taxon>Holophagae</taxon>
        <taxon>Holophagales</taxon>
        <taxon>Holophagaceae</taxon>
        <taxon>Geothrix</taxon>
    </lineage>
</organism>
<accession>A0ABN6V0N2</accession>
<sequence>MLVPMLLVASLLAMPQGRGHDKHGQGGPPGLAKKDGVPPGLAKKGGLPPGLAKKFGPRLPERPYIAVDPRYQDRAWFLIDGRWELRKGFSVGLQAEVRDCLRLPMAPPPVPLPRVGVDLHVVLFN</sequence>
<gene>
    <name evidence="2" type="ORF">GETHOR_25370</name>
</gene>
<keyword evidence="3" id="KW-1185">Reference proteome</keyword>
<feature type="region of interest" description="Disordered" evidence="1">
    <location>
        <begin position="17"/>
        <end position="55"/>
    </location>
</feature>
<protein>
    <submittedName>
        <fullName evidence="2">Uncharacterized protein</fullName>
    </submittedName>
</protein>
<dbReference type="Gene3D" id="3.10.450.160">
    <property type="entry name" value="inner membrane protein cigr"/>
    <property type="match status" value="1"/>
</dbReference>
<feature type="compositionally biased region" description="Low complexity" evidence="1">
    <location>
        <begin position="38"/>
        <end position="54"/>
    </location>
</feature>
<evidence type="ECO:0000313" key="2">
    <source>
        <dbReference type="EMBL" id="BDU70436.1"/>
    </source>
</evidence>
<dbReference type="EMBL" id="AP027079">
    <property type="protein sequence ID" value="BDU70436.1"/>
    <property type="molecule type" value="Genomic_DNA"/>
</dbReference>
<evidence type="ECO:0000256" key="1">
    <source>
        <dbReference type="SAM" id="MobiDB-lite"/>
    </source>
</evidence>
<proteinExistence type="predicted"/>